<protein>
    <submittedName>
        <fullName evidence="2">Uncharacterized protein</fullName>
    </submittedName>
</protein>
<dbReference type="InterPro" id="IPR008928">
    <property type="entry name" value="6-hairpin_glycosidase_sf"/>
</dbReference>
<gene>
    <name evidence="2" type="ORF">OXD698_LOCUS51792</name>
</gene>
<organism evidence="2 3">
    <name type="scientific">Adineta steineri</name>
    <dbReference type="NCBI Taxonomy" id="433720"/>
    <lineage>
        <taxon>Eukaryota</taxon>
        <taxon>Metazoa</taxon>
        <taxon>Spiralia</taxon>
        <taxon>Gnathifera</taxon>
        <taxon>Rotifera</taxon>
        <taxon>Eurotatoria</taxon>
        <taxon>Bdelloidea</taxon>
        <taxon>Adinetida</taxon>
        <taxon>Adinetidae</taxon>
        <taxon>Adineta</taxon>
    </lineage>
</organism>
<feature type="transmembrane region" description="Helical" evidence="1">
    <location>
        <begin position="12"/>
        <end position="32"/>
    </location>
</feature>
<keyword evidence="1" id="KW-0812">Transmembrane</keyword>
<keyword evidence="1" id="KW-1133">Transmembrane helix</keyword>
<dbReference type="PANTHER" id="PTHR31047:SF0">
    <property type="entry name" value="MEIOTICALLY UP-REGULATED GENE 157 PROTEIN"/>
    <property type="match status" value="1"/>
</dbReference>
<comment type="caution">
    <text evidence="2">The sequence shown here is derived from an EMBL/GenBank/DDBJ whole genome shotgun (WGS) entry which is preliminary data.</text>
</comment>
<dbReference type="EMBL" id="CAJOAZ010027096">
    <property type="protein sequence ID" value="CAF4406907.1"/>
    <property type="molecule type" value="Genomic_DNA"/>
</dbReference>
<sequence>MVLLFRSCNRPYLFLIAFIIGIILVLRFDLLFQPIVPNPYQNDTLIIENSSTNSKLAQVRISKDKRRFVSTAVESLINEIKRNIKNKELAWLFENCFPNTLDTTVDFNANETATKPPDTY</sequence>
<name>A0A820PQW7_9BILA</name>
<feature type="non-terminal residue" evidence="2">
    <location>
        <position position="120"/>
    </location>
</feature>
<keyword evidence="1" id="KW-0472">Membrane</keyword>
<evidence type="ECO:0000256" key="1">
    <source>
        <dbReference type="SAM" id="Phobius"/>
    </source>
</evidence>
<dbReference type="Gene3D" id="1.50.10.10">
    <property type="match status" value="1"/>
</dbReference>
<evidence type="ECO:0000313" key="2">
    <source>
        <dbReference type="EMBL" id="CAF4406907.1"/>
    </source>
</evidence>
<reference evidence="2" key="1">
    <citation type="submission" date="2021-02" db="EMBL/GenBank/DDBJ databases">
        <authorList>
            <person name="Nowell W R."/>
        </authorList>
    </citation>
    <scope>NUCLEOTIDE SEQUENCE</scope>
</reference>
<dbReference type="InterPro" id="IPR008313">
    <property type="entry name" value="GH125"/>
</dbReference>
<dbReference type="InterPro" id="IPR012341">
    <property type="entry name" value="6hp_glycosidase-like_sf"/>
</dbReference>
<evidence type="ECO:0000313" key="3">
    <source>
        <dbReference type="Proteomes" id="UP000663844"/>
    </source>
</evidence>
<proteinExistence type="predicted"/>
<accession>A0A820PQW7</accession>
<feature type="non-terminal residue" evidence="2">
    <location>
        <position position="1"/>
    </location>
</feature>
<dbReference type="SUPFAM" id="SSF48208">
    <property type="entry name" value="Six-hairpin glycosidases"/>
    <property type="match status" value="1"/>
</dbReference>
<dbReference type="GO" id="GO:0005975">
    <property type="term" value="P:carbohydrate metabolic process"/>
    <property type="evidence" value="ECO:0007669"/>
    <property type="project" value="InterPro"/>
</dbReference>
<dbReference type="Proteomes" id="UP000663844">
    <property type="component" value="Unassembled WGS sequence"/>
</dbReference>
<dbReference type="PANTHER" id="PTHR31047">
    <property type="entry name" value="MEIOTICALLY UP-REGULATED GENE 157 PROTEIN"/>
    <property type="match status" value="1"/>
</dbReference>
<dbReference type="AlphaFoldDB" id="A0A820PQW7"/>
<dbReference type="Pfam" id="PF06824">
    <property type="entry name" value="Glyco_hydro_125"/>
    <property type="match status" value="1"/>
</dbReference>